<evidence type="ECO:0000313" key="4">
    <source>
        <dbReference type="EMBL" id="MDQ2310957.1"/>
    </source>
</evidence>
<evidence type="ECO:0000313" key="5">
    <source>
        <dbReference type="Proteomes" id="UP001236270"/>
    </source>
</evidence>
<dbReference type="RefSeq" id="WP_048254295.1">
    <property type="nucleotide sequence ID" value="NZ_CBCSIS010000013.1"/>
</dbReference>
<dbReference type="InterPro" id="IPR002938">
    <property type="entry name" value="FAD-bd"/>
</dbReference>
<dbReference type="EMBL" id="JAVDNV010000013">
    <property type="protein sequence ID" value="MDQ2310957.1"/>
    <property type="molecule type" value="Genomic_DNA"/>
</dbReference>
<dbReference type="AlphaFoldDB" id="A0AAW8HSE8"/>
<comment type="caution">
    <text evidence="4">The sequence shown here is derived from an EMBL/GenBank/DDBJ whole genome shotgun (WGS) entry which is preliminary data.</text>
</comment>
<gene>
    <name evidence="4" type="ORF">RBJ30_17890</name>
</gene>
<evidence type="ECO:0000259" key="3">
    <source>
        <dbReference type="Pfam" id="PF01494"/>
    </source>
</evidence>
<dbReference type="GO" id="GO:0004497">
    <property type="term" value="F:monooxygenase activity"/>
    <property type="evidence" value="ECO:0007669"/>
    <property type="project" value="UniProtKB-KW"/>
</dbReference>
<dbReference type="Proteomes" id="UP001236270">
    <property type="component" value="Unassembled WGS sequence"/>
</dbReference>
<dbReference type="InterPro" id="IPR050493">
    <property type="entry name" value="FAD-dep_Monooxygenase_BioMet"/>
</dbReference>
<dbReference type="GO" id="GO:0071949">
    <property type="term" value="F:FAD binding"/>
    <property type="evidence" value="ECO:0007669"/>
    <property type="project" value="InterPro"/>
</dbReference>
<feature type="domain" description="FAD-binding" evidence="3">
    <location>
        <begin position="5"/>
        <end position="127"/>
    </location>
</feature>
<keyword evidence="1" id="KW-0560">Oxidoreductase</keyword>
<dbReference type="GeneID" id="61385067"/>
<dbReference type="PANTHER" id="PTHR13789">
    <property type="entry name" value="MONOOXYGENASE"/>
    <property type="match status" value="1"/>
</dbReference>
<evidence type="ECO:0000256" key="1">
    <source>
        <dbReference type="ARBA" id="ARBA00023002"/>
    </source>
</evidence>
<keyword evidence="2 4" id="KW-0503">Monooxygenase</keyword>
<dbReference type="InterPro" id="IPR036188">
    <property type="entry name" value="FAD/NAD-bd_sf"/>
</dbReference>
<dbReference type="PANTHER" id="PTHR13789:SF309">
    <property type="entry name" value="PUTATIVE (AFU_ORTHOLOGUE AFUA_6G14510)-RELATED"/>
    <property type="match status" value="1"/>
</dbReference>
<organism evidence="4 5">
    <name type="scientific">Pluralibacter gergoviae</name>
    <name type="common">Enterobacter gergoviae</name>
    <dbReference type="NCBI Taxonomy" id="61647"/>
    <lineage>
        <taxon>Bacteria</taxon>
        <taxon>Pseudomonadati</taxon>
        <taxon>Pseudomonadota</taxon>
        <taxon>Gammaproteobacteria</taxon>
        <taxon>Enterobacterales</taxon>
        <taxon>Enterobacteriaceae</taxon>
        <taxon>Pluralibacter</taxon>
    </lineage>
</organism>
<reference evidence="4" key="1">
    <citation type="submission" date="2023-08" db="EMBL/GenBank/DDBJ databases">
        <title>WGS of pathogenic bacterial species, Los Angeles County Public Health Laboratories.</title>
        <authorList>
            <person name="Garrigues J.M."/>
            <person name="Green N.M."/>
        </authorList>
    </citation>
    <scope>NUCLEOTIDE SEQUENCE</scope>
    <source>
        <strain evidence="4">LACPHL-BACT-2023-00068</strain>
    </source>
</reference>
<name>A0AAW8HSE8_PLUGE</name>
<dbReference type="Gene3D" id="3.50.50.60">
    <property type="entry name" value="FAD/NAD(P)-binding domain"/>
    <property type="match status" value="1"/>
</dbReference>
<proteinExistence type="predicted"/>
<protein>
    <submittedName>
        <fullName evidence="4">FAD-dependent monooxygenase</fullName>
    </submittedName>
</protein>
<sequence>MKINKVLIVGCGISGLCTAIALRKAGMAVDLVEIEPEWKVYGVGIIQQNNVVREMQRLGVLERYLSAAWAFEQISLYTLNGQPLASFSGQRLAGEAFPANVGISRLALHNVLCAAAAEAGARITTGEYLCSSLLVRC</sequence>
<evidence type="ECO:0000256" key="2">
    <source>
        <dbReference type="ARBA" id="ARBA00023033"/>
    </source>
</evidence>
<accession>A0AAW8HSE8</accession>
<dbReference type="SUPFAM" id="SSF51905">
    <property type="entry name" value="FAD/NAD(P)-binding domain"/>
    <property type="match status" value="1"/>
</dbReference>
<dbReference type="Pfam" id="PF01494">
    <property type="entry name" value="FAD_binding_3"/>
    <property type="match status" value="1"/>
</dbReference>
<dbReference type="Gene3D" id="3.30.9.30">
    <property type="match status" value="1"/>
</dbReference>